<evidence type="ECO:0000256" key="1">
    <source>
        <dbReference type="SAM" id="MobiDB-lite"/>
    </source>
</evidence>
<gene>
    <name evidence="2" type="ORF">HPBE_LOCUS6686</name>
</gene>
<name>A0A183FIG4_HELPZ</name>
<organism evidence="3 4">
    <name type="scientific">Heligmosomoides polygyrus</name>
    <name type="common">Parasitic roundworm</name>
    <dbReference type="NCBI Taxonomy" id="6339"/>
    <lineage>
        <taxon>Eukaryota</taxon>
        <taxon>Metazoa</taxon>
        <taxon>Ecdysozoa</taxon>
        <taxon>Nematoda</taxon>
        <taxon>Chromadorea</taxon>
        <taxon>Rhabditida</taxon>
        <taxon>Rhabditina</taxon>
        <taxon>Rhabditomorpha</taxon>
        <taxon>Strongyloidea</taxon>
        <taxon>Heligmosomidae</taxon>
        <taxon>Heligmosomoides</taxon>
    </lineage>
</organism>
<evidence type="ECO:0000313" key="3">
    <source>
        <dbReference type="Proteomes" id="UP000050761"/>
    </source>
</evidence>
<dbReference type="WBParaSite" id="HPBE_0000668501-mRNA-1">
    <property type="protein sequence ID" value="HPBE_0000668501-mRNA-1"/>
    <property type="gene ID" value="HPBE_0000668501"/>
</dbReference>
<sequence>MRVVRKRAELVGGLSGNNPTDVPREADLAGTSRGDTSVRCVVQLFDSTERVKHRVAASNVVPRGRATTESDDDERLVVCSGYVRLIRLLLVVSNSKLIEPRKDTMDG</sequence>
<proteinExistence type="predicted"/>
<protein>
    <submittedName>
        <fullName evidence="2 4">Uncharacterized protein</fullName>
    </submittedName>
</protein>
<accession>A0A183FIG4</accession>
<dbReference type="Proteomes" id="UP000050761">
    <property type="component" value="Unassembled WGS sequence"/>
</dbReference>
<dbReference type="EMBL" id="UZAH01025717">
    <property type="protein sequence ID" value="VDO69281.1"/>
    <property type="molecule type" value="Genomic_DNA"/>
</dbReference>
<evidence type="ECO:0000313" key="4">
    <source>
        <dbReference type="WBParaSite" id="HPBE_0000668501-mRNA-1"/>
    </source>
</evidence>
<feature type="region of interest" description="Disordered" evidence="1">
    <location>
        <begin position="1"/>
        <end position="32"/>
    </location>
</feature>
<reference evidence="4" key="2">
    <citation type="submission" date="2019-09" db="UniProtKB">
        <authorList>
            <consortium name="WormBaseParasite"/>
        </authorList>
    </citation>
    <scope>IDENTIFICATION</scope>
</reference>
<accession>A0A3P7X5S9</accession>
<reference evidence="2 3" key="1">
    <citation type="submission" date="2018-11" db="EMBL/GenBank/DDBJ databases">
        <authorList>
            <consortium name="Pathogen Informatics"/>
        </authorList>
    </citation>
    <scope>NUCLEOTIDE SEQUENCE [LARGE SCALE GENOMIC DNA]</scope>
</reference>
<dbReference type="AlphaFoldDB" id="A0A183FIG4"/>
<evidence type="ECO:0000313" key="2">
    <source>
        <dbReference type="EMBL" id="VDO69281.1"/>
    </source>
</evidence>
<keyword evidence="3" id="KW-1185">Reference proteome</keyword>